<dbReference type="Proteomes" id="UP000000598">
    <property type="component" value="Chromosome F"/>
</dbReference>
<name>B5FV97_KLULA</name>
<gene>
    <name evidence="1" type="ORF">KLLA0_F06061g</name>
</gene>
<dbReference type="AlphaFoldDB" id="B5FV97"/>
<keyword evidence="2" id="KW-1185">Reference proteome</keyword>
<dbReference type="PaxDb" id="284590-B5FV97"/>
<proteinExistence type="predicted"/>
<accession>B5FV97</accession>
<dbReference type="RefSeq" id="XP_002999426.1">
    <property type="nucleotide sequence ID" value="XM_002999380.1"/>
</dbReference>
<evidence type="ECO:0000313" key="1">
    <source>
        <dbReference type="EMBL" id="CAR64392.1"/>
    </source>
</evidence>
<dbReference type="HOGENOM" id="CLU_2512949_0_0_1"/>
<dbReference type="EMBL" id="CR382126">
    <property type="protein sequence ID" value="CAR64392.1"/>
    <property type="molecule type" value="Genomic_DNA"/>
</dbReference>
<dbReference type="InParanoid" id="B5FV97"/>
<dbReference type="GeneID" id="9487364"/>
<reference evidence="1 2" key="1">
    <citation type="journal article" date="2004" name="Nature">
        <title>Genome evolution in yeasts.</title>
        <authorList>
            <consortium name="Genolevures"/>
            <person name="Dujon B."/>
            <person name="Sherman D."/>
            <person name="Fischer G."/>
            <person name="Durrens P."/>
            <person name="Casaregola S."/>
            <person name="Lafontaine I."/>
            <person name="de Montigny J."/>
            <person name="Marck C."/>
            <person name="Neuveglise C."/>
            <person name="Talla E."/>
            <person name="Goffard N."/>
            <person name="Frangeul L."/>
            <person name="Aigle M."/>
            <person name="Anthouard V."/>
            <person name="Babour A."/>
            <person name="Barbe V."/>
            <person name="Barnay S."/>
            <person name="Blanchin S."/>
            <person name="Beckerich J.M."/>
            <person name="Beyne E."/>
            <person name="Bleykasten C."/>
            <person name="Boisrame A."/>
            <person name="Boyer J."/>
            <person name="Cattolico L."/>
            <person name="Confanioleri F."/>
            <person name="de Daruvar A."/>
            <person name="Despons L."/>
            <person name="Fabre E."/>
            <person name="Fairhead C."/>
            <person name="Ferry-Dumazet H."/>
            <person name="Groppi A."/>
            <person name="Hantraye F."/>
            <person name="Hennequin C."/>
            <person name="Jauniaux N."/>
            <person name="Joyet P."/>
            <person name="Kachouri R."/>
            <person name="Kerrest A."/>
            <person name="Koszul R."/>
            <person name="Lemaire M."/>
            <person name="Lesur I."/>
            <person name="Ma L."/>
            <person name="Muller H."/>
            <person name="Nicaud J.M."/>
            <person name="Nikolski M."/>
            <person name="Oztas S."/>
            <person name="Ozier-Kalogeropoulos O."/>
            <person name="Pellenz S."/>
            <person name="Potier S."/>
            <person name="Richard G.F."/>
            <person name="Straub M.L."/>
            <person name="Suleau A."/>
            <person name="Swennene D."/>
            <person name="Tekaia F."/>
            <person name="Wesolowski-Louvel M."/>
            <person name="Westhof E."/>
            <person name="Wirth B."/>
            <person name="Zeniou-Meyer M."/>
            <person name="Zivanovic I."/>
            <person name="Bolotin-Fukuhara M."/>
            <person name="Thierry A."/>
            <person name="Bouchier C."/>
            <person name="Caudron B."/>
            <person name="Scarpelli C."/>
            <person name="Gaillardin C."/>
            <person name="Weissenbach J."/>
            <person name="Wincker P."/>
            <person name="Souciet J.L."/>
        </authorList>
    </citation>
    <scope>NUCLEOTIDE SEQUENCE [LARGE SCALE GENOMIC DNA]</scope>
    <source>
        <strain evidence="2">ATCC 8585 / CBS 2359 / DSM 70799 / NBRC 1267 / NRRL Y-1140 / WM37</strain>
    </source>
</reference>
<sequence>MAERSARVQFDLFESEKVLLRHKWIRILEEIDSEVSVTLGFDLYNTKKEDTKLHHCELKKVNQMRVGYDEFLLKKIKEAGIQNAK</sequence>
<organism evidence="1 2">
    <name type="scientific">Kluyveromyces lactis (strain ATCC 8585 / CBS 2359 / DSM 70799 / NBRC 1267 / NRRL Y-1140 / WM37)</name>
    <name type="common">Yeast</name>
    <name type="synonym">Candida sphaerica</name>
    <dbReference type="NCBI Taxonomy" id="284590"/>
    <lineage>
        <taxon>Eukaryota</taxon>
        <taxon>Fungi</taxon>
        <taxon>Dikarya</taxon>
        <taxon>Ascomycota</taxon>
        <taxon>Saccharomycotina</taxon>
        <taxon>Saccharomycetes</taxon>
        <taxon>Saccharomycetales</taxon>
        <taxon>Saccharomycetaceae</taxon>
        <taxon>Kluyveromyces</taxon>
    </lineage>
</organism>
<dbReference type="KEGG" id="kla:KLLA0_F06061g"/>
<evidence type="ECO:0000313" key="2">
    <source>
        <dbReference type="Proteomes" id="UP000000598"/>
    </source>
</evidence>
<protein>
    <submittedName>
        <fullName evidence="1">KLLA0F06061p</fullName>
    </submittedName>
</protein>